<evidence type="ECO:0000313" key="9">
    <source>
        <dbReference type="Proteomes" id="UP000031802"/>
    </source>
</evidence>
<feature type="transmembrane region" description="Helical" evidence="7">
    <location>
        <begin position="202"/>
        <end position="223"/>
    </location>
</feature>
<feature type="transmembrane region" description="Helical" evidence="7">
    <location>
        <begin position="229"/>
        <end position="251"/>
    </location>
</feature>
<dbReference type="eggNOG" id="COG0628">
    <property type="taxonomic scope" value="Bacteria"/>
</dbReference>
<dbReference type="GO" id="GO:0016020">
    <property type="term" value="C:membrane"/>
    <property type="evidence" value="ECO:0007669"/>
    <property type="project" value="UniProtKB-SubCell"/>
</dbReference>
<proteinExistence type="inferred from homology"/>
<accession>A0A0B8T087</accession>
<dbReference type="EMBL" id="JJMU01000035">
    <property type="protein sequence ID" value="KGE13842.1"/>
    <property type="molecule type" value="Genomic_DNA"/>
</dbReference>
<evidence type="ECO:0008006" key="10">
    <source>
        <dbReference type="Google" id="ProtNLM"/>
    </source>
</evidence>
<evidence type="ECO:0000256" key="4">
    <source>
        <dbReference type="ARBA" id="ARBA00022989"/>
    </source>
</evidence>
<evidence type="ECO:0000256" key="7">
    <source>
        <dbReference type="SAM" id="Phobius"/>
    </source>
</evidence>
<dbReference type="Proteomes" id="UP000031802">
    <property type="component" value="Unassembled WGS sequence"/>
</dbReference>
<keyword evidence="4 7" id="KW-1133">Transmembrane helix</keyword>
<dbReference type="PANTHER" id="PTHR21716">
    <property type="entry name" value="TRANSMEMBRANE PROTEIN"/>
    <property type="match status" value="1"/>
</dbReference>
<protein>
    <recommendedName>
        <fullName evidence="10">Permease</fullName>
    </recommendedName>
</protein>
<feature type="transmembrane region" description="Helical" evidence="7">
    <location>
        <begin position="34"/>
        <end position="53"/>
    </location>
</feature>
<evidence type="ECO:0000256" key="1">
    <source>
        <dbReference type="ARBA" id="ARBA00004141"/>
    </source>
</evidence>
<keyword evidence="5 7" id="KW-0472">Membrane</keyword>
<comment type="similarity">
    <text evidence="2">Belongs to the autoinducer-2 exporter (AI-2E) (TC 2.A.86) family.</text>
</comment>
<dbReference type="AlphaFoldDB" id="A0A0B8T087"/>
<dbReference type="PANTHER" id="PTHR21716:SF4">
    <property type="entry name" value="TRANSMEMBRANE PROTEIN 245"/>
    <property type="match status" value="1"/>
</dbReference>
<reference evidence="8 9" key="2">
    <citation type="journal article" date="2015" name="PLoS ONE">
        <title>Whole-Genome Optical Mapping and Finished Genome Sequence of Sphingobacterium deserti sp. nov., a New Species Isolated from the Western Desert of China.</title>
        <authorList>
            <person name="Teng C."/>
            <person name="Zhou Z."/>
            <person name="Molnar I."/>
            <person name="Li X."/>
            <person name="Tang R."/>
            <person name="Chen M."/>
            <person name="Wang L."/>
            <person name="Su S."/>
            <person name="Zhang W."/>
            <person name="Lin M."/>
        </authorList>
    </citation>
    <scope>NUCLEOTIDE SEQUENCE [LARGE SCALE GENOMIC DNA]</scope>
    <source>
        <strain evidence="9">ACCC05744</strain>
    </source>
</reference>
<dbReference type="OrthoDB" id="9773730at2"/>
<keyword evidence="3 7" id="KW-0812">Transmembrane</keyword>
<dbReference type="Pfam" id="PF01594">
    <property type="entry name" value="AI-2E_transport"/>
    <property type="match status" value="1"/>
</dbReference>
<feature type="transmembrane region" description="Helical" evidence="7">
    <location>
        <begin position="144"/>
        <end position="164"/>
    </location>
</feature>
<comment type="caution">
    <text evidence="8">The sequence shown here is derived from an EMBL/GenBank/DDBJ whole genome shotgun (WGS) entry which is preliminary data.</text>
</comment>
<dbReference type="RefSeq" id="WP_081939440.1">
    <property type="nucleotide sequence ID" value="NZ_JJMU01000035.1"/>
</dbReference>
<comment type="subcellular location">
    <subcellularLocation>
        <location evidence="1">Membrane</location>
        <topology evidence="1">Multi-pass membrane protein</topology>
    </subcellularLocation>
</comment>
<evidence type="ECO:0000256" key="6">
    <source>
        <dbReference type="SAM" id="MobiDB-lite"/>
    </source>
</evidence>
<feature type="region of interest" description="Disordered" evidence="6">
    <location>
        <begin position="343"/>
        <end position="364"/>
    </location>
</feature>
<feature type="transmembrane region" description="Helical" evidence="7">
    <location>
        <begin position="65"/>
        <end position="86"/>
    </location>
</feature>
<evidence type="ECO:0000256" key="2">
    <source>
        <dbReference type="ARBA" id="ARBA00009773"/>
    </source>
</evidence>
<dbReference type="STRING" id="1229276.DI53_2371"/>
<name>A0A0B8T087_9SPHI</name>
<keyword evidence="9" id="KW-1185">Reference proteome</keyword>
<sequence>MKYKQINNNSINQIMLIIIIILISILVFKNLSYYLPGFLGAITLYILFRRPYFRLTEHYRWKKSLTSVLFILLSIIFIILPIWALVDYMVPQVNHFFSNQQQIIDKFNTLKVYMSDKPFLKDIDMSDTALLNFLQRLTRYVPNILNSVAEVAVNIIVTFFVLYFMQVHAKHMESVLYRAIPFSPESKRDIWNEVNVMVRSNAIGIPILGFCQGVVAMIGYWIFGIDNFVLLGLLTGISSIVPILGTMTIYIPISAITLASGETANAIGLFIYCFILVGGIDNVLRFTILKTIGDVPPMITVFGVLLGLNLFGMLGLIFGPLILSSIGVLIKVYSHEYGKGAPHKPPLLQEHNDRLNDESENNTV</sequence>
<evidence type="ECO:0000313" key="8">
    <source>
        <dbReference type="EMBL" id="KGE13842.1"/>
    </source>
</evidence>
<evidence type="ECO:0000256" key="3">
    <source>
        <dbReference type="ARBA" id="ARBA00022692"/>
    </source>
</evidence>
<dbReference type="InterPro" id="IPR002549">
    <property type="entry name" value="AI-2E-like"/>
</dbReference>
<gene>
    <name evidence="8" type="ORF">DI53_2371</name>
</gene>
<evidence type="ECO:0000256" key="5">
    <source>
        <dbReference type="ARBA" id="ARBA00023136"/>
    </source>
</evidence>
<dbReference type="PATRIC" id="fig|1229276.3.peg.2434"/>
<feature type="transmembrane region" description="Helical" evidence="7">
    <location>
        <begin position="263"/>
        <end position="280"/>
    </location>
</feature>
<reference evidence="9" key="1">
    <citation type="submission" date="2014-04" db="EMBL/GenBank/DDBJ databases">
        <title>Whole-Genome optical mapping and complete genome sequence of Sphingobacterium deserti sp. nov., a new spaces isolated from desert in the west of China.</title>
        <authorList>
            <person name="Teng C."/>
            <person name="Zhou Z."/>
            <person name="Li X."/>
            <person name="Chen M."/>
            <person name="Lin M."/>
            <person name="Wang L."/>
            <person name="Su S."/>
            <person name="Zhang C."/>
            <person name="Zhang W."/>
        </authorList>
    </citation>
    <scope>NUCLEOTIDE SEQUENCE [LARGE SCALE GENOMIC DNA]</scope>
    <source>
        <strain evidence="9">ACCC05744</strain>
    </source>
</reference>
<feature type="transmembrane region" description="Helical" evidence="7">
    <location>
        <begin position="12"/>
        <end position="28"/>
    </location>
</feature>
<organism evidence="8 9">
    <name type="scientific">Sphingobacterium deserti</name>
    <dbReference type="NCBI Taxonomy" id="1229276"/>
    <lineage>
        <taxon>Bacteria</taxon>
        <taxon>Pseudomonadati</taxon>
        <taxon>Bacteroidota</taxon>
        <taxon>Sphingobacteriia</taxon>
        <taxon>Sphingobacteriales</taxon>
        <taxon>Sphingobacteriaceae</taxon>
        <taxon>Sphingobacterium</taxon>
    </lineage>
</organism>
<feature type="transmembrane region" description="Helical" evidence="7">
    <location>
        <begin position="300"/>
        <end position="330"/>
    </location>
</feature>